<dbReference type="AlphaFoldDB" id="A0AAE1AXU7"/>
<evidence type="ECO:0000256" key="1">
    <source>
        <dbReference type="SAM" id="Phobius"/>
    </source>
</evidence>
<proteinExistence type="predicted"/>
<evidence type="ECO:0000313" key="2">
    <source>
        <dbReference type="EMBL" id="KAK3795862.1"/>
    </source>
</evidence>
<accession>A0AAE1AXU7</accession>
<comment type="caution">
    <text evidence="2">The sequence shown here is derived from an EMBL/GenBank/DDBJ whole genome shotgun (WGS) entry which is preliminary data.</text>
</comment>
<feature type="transmembrane region" description="Helical" evidence="1">
    <location>
        <begin position="5"/>
        <end position="23"/>
    </location>
</feature>
<reference evidence="2" key="1">
    <citation type="journal article" date="2023" name="G3 (Bethesda)">
        <title>A reference genome for the long-term kleptoplast-retaining sea slug Elysia crispata morphotype clarki.</title>
        <authorList>
            <person name="Eastman K.E."/>
            <person name="Pendleton A.L."/>
            <person name="Shaikh M.A."/>
            <person name="Suttiyut T."/>
            <person name="Ogas R."/>
            <person name="Tomko P."/>
            <person name="Gavelis G."/>
            <person name="Widhalm J.R."/>
            <person name="Wisecaver J.H."/>
        </authorList>
    </citation>
    <scope>NUCLEOTIDE SEQUENCE</scope>
    <source>
        <strain evidence="2">ECLA1</strain>
    </source>
</reference>
<keyword evidence="1" id="KW-1133">Transmembrane helix</keyword>
<dbReference type="EMBL" id="JAWDGP010000972">
    <property type="protein sequence ID" value="KAK3795862.1"/>
    <property type="molecule type" value="Genomic_DNA"/>
</dbReference>
<keyword evidence="1" id="KW-0472">Membrane</keyword>
<keyword evidence="1" id="KW-0812">Transmembrane</keyword>
<name>A0AAE1AXU7_9GAST</name>
<evidence type="ECO:0000313" key="3">
    <source>
        <dbReference type="Proteomes" id="UP001283361"/>
    </source>
</evidence>
<dbReference type="Proteomes" id="UP001283361">
    <property type="component" value="Unassembled WGS sequence"/>
</dbReference>
<sequence>MSHSVVILEAGFLARCTLVLLFIKYSLVILEAGFLARCTLVLLFIKYSLQTSKTSRRQSAEPGAAQPWLWDQAGDSGTPRLAARQLATRSLSAPVPAVTHWAAPPATCGLASLDHGSRLMRVRVTPETGQKQVGLSDGGAAAGMRGSKLFKHLKCLLNEEIWIEHDQ</sequence>
<protein>
    <submittedName>
        <fullName evidence="2">Uncharacterized protein</fullName>
    </submittedName>
</protein>
<organism evidence="2 3">
    <name type="scientific">Elysia crispata</name>
    <name type="common">lettuce slug</name>
    <dbReference type="NCBI Taxonomy" id="231223"/>
    <lineage>
        <taxon>Eukaryota</taxon>
        <taxon>Metazoa</taxon>
        <taxon>Spiralia</taxon>
        <taxon>Lophotrochozoa</taxon>
        <taxon>Mollusca</taxon>
        <taxon>Gastropoda</taxon>
        <taxon>Heterobranchia</taxon>
        <taxon>Euthyneura</taxon>
        <taxon>Panpulmonata</taxon>
        <taxon>Sacoglossa</taxon>
        <taxon>Placobranchoidea</taxon>
        <taxon>Plakobranchidae</taxon>
        <taxon>Elysia</taxon>
    </lineage>
</organism>
<keyword evidence="3" id="KW-1185">Reference proteome</keyword>
<gene>
    <name evidence="2" type="ORF">RRG08_011412</name>
</gene>